<evidence type="ECO:0000313" key="3">
    <source>
        <dbReference type="EMBL" id="TXG65566.1"/>
    </source>
</evidence>
<dbReference type="SUPFAM" id="SSF52058">
    <property type="entry name" value="L domain-like"/>
    <property type="match status" value="1"/>
</dbReference>
<evidence type="ECO:0000313" key="4">
    <source>
        <dbReference type="Proteomes" id="UP000323000"/>
    </source>
</evidence>
<dbReference type="Gene3D" id="3.80.10.10">
    <property type="entry name" value="Ribonuclease Inhibitor"/>
    <property type="match status" value="1"/>
</dbReference>
<dbReference type="Pfam" id="PF23559">
    <property type="entry name" value="WHD_DRP"/>
    <property type="match status" value="1"/>
</dbReference>
<proteinExistence type="predicted"/>
<dbReference type="OrthoDB" id="1917524at2759"/>
<dbReference type="GO" id="GO:0098542">
    <property type="term" value="P:defense response to other organism"/>
    <property type="evidence" value="ECO:0007669"/>
    <property type="project" value="TreeGrafter"/>
</dbReference>
<dbReference type="InterPro" id="IPR044974">
    <property type="entry name" value="Disease_R_plants"/>
</dbReference>
<dbReference type="PANTHER" id="PTHR23155">
    <property type="entry name" value="DISEASE RESISTANCE PROTEIN RP"/>
    <property type="match status" value="1"/>
</dbReference>
<organism evidence="3 4">
    <name type="scientific">Acer yangbiense</name>
    <dbReference type="NCBI Taxonomy" id="1000413"/>
    <lineage>
        <taxon>Eukaryota</taxon>
        <taxon>Viridiplantae</taxon>
        <taxon>Streptophyta</taxon>
        <taxon>Embryophyta</taxon>
        <taxon>Tracheophyta</taxon>
        <taxon>Spermatophyta</taxon>
        <taxon>Magnoliopsida</taxon>
        <taxon>eudicotyledons</taxon>
        <taxon>Gunneridae</taxon>
        <taxon>Pentapetalae</taxon>
        <taxon>rosids</taxon>
        <taxon>malvids</taxon>
        <taxon>Sapindales</taxon>
        <taxon>Sapindaceae</taxon>
        <taxon>Hippocastanoideae</taxon>
        <taxon>Acereae</taxon>
        <taxon>Acer</taxon>
    </lineage>
</organism>
<comment type="caution">
    <text evidence="3">The sequence shown here is derived from an EMBL/GenBank/DDBJ whole genome shotgun (WGS) entry which is preliminary data.</text>
</comment>
<protein>
    <recommendedName>
        <fullName evidence="2">Disease resistance protein winged helix domain-containing protein</fullName>
    </recommendedName>
</protein>
<dbReference type="InterPro" id="IPR032675">
    <property type="entry name" value="LRR_dom_sf"/>
</dbReference>
<name>A0A5C7IAZ5_9ROSI</name>
<accession>A0A5C7IAZ5</accession>
<dbReference type="AlphaFoldDB" id="A0A5C7IAZ5"/>
<evidence type="ECO:0000256" key="1">
    <source>
        <dbReference type="ARBA" id="ARBA00022737"/>
    </source>
</evidence>
<keyword evidence="1" id="KW-0677">Repeat</keyword>
<evidence type="ECO:0000259" key="2">
    <source>
        <dbReference type="Pfam" id="PF23559"/>
    </source>
</evidence>
<sequence>MPQDENPNMEDVAKDNFLELINRSLIQIGKISWGRVATCRVHDLLRELAIEKARELNLLYIYDQTKHSTDLYTLSNDTELSNEISKLQELRHLFGRFDGNLEIESLTKLQSLKSLNTEKLGNLRELWIFGRMETTNVFCFDSIAKLNRLEQLVVILYGNDYFASLQPLTLCSNLIDLRLEGKMEKLPEDIHRIAKSRMPIVNVFLSQG</sequence>
<gene>
    <name evidence="3" type="ORF">EZV62_006841</name>
</gene>
<reference evidence="4" key="1">
    <citation type="journal article" date="2019" name="Gigascience">
        <title>De novo genome assembly of the endangered Acer yangbiense, a plant species with extremely small populations endemic to Yunnan Province, China.</title>
        <authorList>
            <person name="Yang J."/>
            <person name="Wariss H.M."/>
            <person name="Tao L."/>
            <person name="Zhang R."/>
            <person name="Yun Q."/>
            <person name="Hollingsworth P."/>
            <person name="Dao Z."/>
            <person name="Luo G."/>
            <person name="Guo H."/>
            <person name="Ma Y."/>
            <person name="Sun W."/>
        </authorList>
    </citation>
    <scope>NUCLEOTIDE SEQUENCE [LARGE SCALE GENOMIC DNA]</scope>
    <source>
        <strain evidence="4">cv. Malutang</strain>
    </source>
</reference>
<keyword evidence="4" id="KW-1185">Reference proteome</keyword>
<dbReference type="EMBL" id="VAHF01000003">
    <property type="protein sequence ID" value="TXG65566.1"/>
    <property type="molecule type" value="Genomic_DNA"/>
</dbReference>
<dbReference type="PANTHER" id="PTHR23155:SF1205">
    <property type="entry name" value="DISEASE RESISTANCE PROTEIN RPM1"/>
    <property type="match status" value="1"/>
</dbReference>
<feature type="domain" description="Disease resistance protein winged helix" evidence="2">
    <location>
        <begin position="3"/>
        <end position="49"/>
    </location>
</feature>
<dbReference type="InterPro" id="IPR058922">
    <property type="entry name" value="WHD_DRP"/>
</dbReference>
<dbReference type="Proteomes" id="UP000323000">
    <property type="component" value="Chromosome 3"/>
</dbReference>